<comment type="caution">
    <text evidence="3">The sequence shown here is derived from an EMBL/GenBank/DDBJ whole genome shotgun (WGS) entry which is preliminary data.</text>
</comment>
<reference evidence="3 4" key="1">
    <citation type="journal article" date="2015" name="Genome Announc.">
        <title>Expanding the biotechnology potential of lactobacilli through comparative genomics of 213 strains and associated genera.</title>
        <authorList>
            <person name="Sun Z."/>
            <person name="Harris H.M."/>
            <person name="McCann A."/>
            <person name="Guo C."/>
            <person name="Argimon S."/>
            <person name="Zhang W."/>
            <person name="Yang X."/>
            <person name="Jeffery I.B."/>
            <person name="Cooney J.C."/>
            <person name="Kagawa T.F."/>
            <person name="Liu W."/>
            <person name="Song Y."/>
            <person name="Salvetti E."/>
            <person name="Wrobel A."/>
            <person name="Rasinkangas P."/>
            <person name="Parkhill J."/>
            <person name="Rea M.C."/>
            <person name="O'Sullivan O."/>
            <person name="Ritari J."/>
            <person name="Douillard F.P."/>
            <person name="Paul Ross R."/>
            <person name="Yang R."/>
            <person name="Briner A.E."/>
            <person name="Felis G.E."/>
            <person name="de Vos W.M."/>
            <person name="Barrangou R."/>
            <person name="Klaenhammer T.R."/>
            <person name="Caufield P.W."/>
            <person name="Cui Y."/>
            <person name="Zhang H."/>
            <person name="O'Toole P.W."/>
        </authorList>
    </citation>
    <scope>NUCLEOTIDE SEQUENCE [LARGE SCALE GENOMIC DNA]</scope>
    <source>
        <strain evidence="3 4">DSM 20001</strain>
    </source>
</reference>
<dbReference type="GeneID" id="65918213"/>
<feature type="domain" description="UspA" evidence="2">
    <location>
        <begin position="3"/>
        <end position="141"/>
    </location>
</feature>
<evidence type="ECO:0000259" key="2">
    <source>
        <dbReference type="Pfam" id="PF00582"/>
    </source>
</evidence>
<name>A0A0R1F265_9LACO</name>
<dbReference type="CDD" id="cd00293">
    <property type="entry name" value="USP-like"/>
    <property type="match status" value="1"/>
</dbReference>
<dbReference type="RefSeq" id="WP_004562648.1">
    <property type="nucleotide sequence ID" value="NZ_AZCN01000090.1"/>
</dbReference>
<evidence type="ECO:0000313" key="3">
    <source>
        <dbReference type="EMBL" id="KRK14307.1"/>
    </source>
</evidence>
<gene>
    <name evidence="3" type="ORF">FD22_GL002533</name>
</gene>
<dbReference type="PATRIC" id="fig|913848.6.peg.2582"/>
<dbReference type="PRINTS" id="PR01438">
    <property type="entry name" value="UNVRSLSTRESS"/>
</dbReference>
<proteinExistence type="inferred from homology"/>
<accession>A0A0R1F265</accession>
<sequence length="141" mass="15654">MKFTKILVGVDDSQDALLAFKYAVDQAKQDQAELIIVSILENEEMNVYEALSKDYVHGERAELEQHVLSYQRQAREAGVETVRTIVSEGEPGEVIVKDIIPHVEPDLLIVGSEAKKGLAQHFGSQAAYMAKYAPISVLVIR</sequence>
<dbReference type="Pfam" id="PF00582">
    <property type="entry name" value="Usp"/>
    <property type="match status" value="1"/>
</dbReference>
<protein>
    <recommendedName>
        <fullName evidence="2">UspA domain-containing protein</fullName>
    </recommendedName>
</protein>
<evidence type="ECO:0000256" key="1">
    <source>
        <dbReference type="ARBA" id="ARBA00008791"/>
    </source>
</evidence>
<dbReference type="InterPro" id="IPR014729">
    <property type="entry name" value="Rossmann-like_a/b/a_fold"/>
</dbReference>
<dbReference type="EMBL" id="AZCN01000090">
    <property type="protein sequence ID" value="KRK14307.1"/>
    <property type="molecule type" value="Genomic_DNA"/>
</dbReference>
<dbReference type="InterPro" id="IPR006016">
    <property type="entry name" value="UspA"/>
</dbReference>
<dbReference type="InterPro" id="IPR006015">
    <property type="entry name" value="Universal_stress_UspA"/>
</dbReference>
<dbReference type="AlphaFoldDB" id="A0A0R1F265"/>
<organism evidence="3 4">
    <name type="scientific">Loigolactobacillus coryniformis subsp. coryniformis KCTC 3167 = DSM 20001</name>
    <dbReference type="NCBI Taxonomy" id="913848"/>
    <lineage>
        <taxon>Bacteria</taxon>
        <taxon>Bacillati</taxon>
        <taxon>Bacillota</taxon>
        <taxon>Bacilli</taxon>
        <taxon>Lactobacillales</taxon>
        <taxon>Lactobacillaceae</taxon>
        <taxon>Loigolactobacillus</taxon>
    </lineage>
</organism>
<dbReference type="SUPFAM" id="SSF52402">
    <property type="entry name" value="Adenine nucleotide alpha hydrolases-like"/>
    <property type="match status" value="1"/>
</dbReference>
<dbReference type="PANTHER" id="PTHR46268">
    <property type="entry name" value="STRESS RESPONSE PROTEIN NHAX"/>
    <property type="match status" value="1"/>
</dbReference>
<comment type="similarity">
    <text evidence="1">Belongs to the universal stress protein A family.</text>
</comment>
<dbReference type="eggNOG" id="COG0589">
    <property type="taxonomic scope" value="Bacteria"/>
</dbReference>
<evidence type="ECO:0000313" key="4">
    <source>
        <dbReference type="Proteomes" id="UP000051181"/>
    </source>
</evidence>
<dbReference type="Proteomes" id="UP000051181">
    <property type="component" value="Unassembled WGS sequence"/>
</dbReference>
<dbReference type="Gene3D" id="3.40.50.620">
    <property type="entry name" value="HUPs"/>
    <property type="match status" value="1"/>
</dbReference>
<dbReference type="PANTHER" id="PTHR46268:SF6">
    <property type="entry name" value="UNIVERSAL STRESS PROTEIN UP12"/>
    <property type="match status" value="1"/>
</dbReference>